<dbReference type="InterPro" id="IPR001647">
    <property type="entry name" value="HTH_TetR"/>
</dbReference>
<keyword evidence="6" id="KW-1185">Reference proteome</keyword>
<dbReference type="Proteomes" id="UP000270112">
    <property type="component" value="Unassembled WGS sequence"/>
</dbReference>
<dbReference type="GO" id="GO:0003677">
    <property type="term" value="F:DNA binding"/>
    <property type="evidence" value="ECO:0007669"/>
    <property type="project" value="UniProtKB-UniRule"/>
</dbReference>
<dbReference type="InterPro" id="IPR009057">
    <property type="entry name" value="Homeodomain-like_sf"/>
</dbReference>
<evidence type="ECO:0000259" key="3">
    <source>
        <dbReference type="PROSITE" id="PS50977"/>
    </source>
</evidence>
<dbReference type="SUPFAM" id="SSF46689">
    <property type="entry name" value="Homeodomain-like"/>
    <property type="match status" value="1"/>
</dbReference>
<dbReference type="Pfam" id="PF00440">
    <property type="entry name" value="TetR_N"/>
    <property type="match status" value="1"/>
</dbReference>
<reference evidence="5" key="3">
    <citation type="journal article" date="2019" name="Microbiol. Resour. Announc.">
        <title>Draft Genome Sequences of Type Strains of Gordonibacter faecihominis, Paraeggerthella hongkongensis, Parvibacter caecicola,Slackia equolifaciens, Slackia faecicanis, and Slackia isoflavoniconvertens.</title>
        <authorList>
            <person name="Danylec N."/>
            <person name="Stoll D.A."/>
            <person name="Dotsch A."/>
            <person name="Huch M."/>
        </authorList>
    </citation>
    <scope>NUCLEOTIDE SEQUENCE</scope>
    <source>
        <strain evidence="5">DSM 16107</strain>
    </source>
</reference>
<organism evidence="5 7">
    <name type="scientific">Eggerthella sinensis</name>
    <dbReference type="NCBI Taxonomy" id="242230"/>
    <lineage>
        <taxon>Bacteria</taxon>
        <taxon>Bacillati</taxon>
        <taxon>Actinomycetota</taxon>
        <taxon>Coriobacteriia</taxon>
        <taxon>Eggerthellales</taxon>
        <taxon>Eggerthellaceae</taxon>
        <taxon>Eggerthella</taxon>
    </lineage>
</organism>
<accession>A0A3N0IT83</accession>
<feature type="DNA-binding region" description="H-T-H motif" evidence="2">
    <location>
        <begin position="34"/>
        <end position="53"/>
    </location>
</feature>
<dbReference type="RefSeq" id="WP_114545254.1">
    <property type="nucleotide sequence ID" value="NZ_CALJMG010000007.1"/>
</dbReference>
<sequence>MARPRKDCEGPSAKRRMEDAFWEALREKPFSKISVADIAQLAQVNRNAFYYHFDNMADLARAAIAGRIPISLFRSVLPSLKQGEAPPLSLLTDPANEANYAKLWLLAGPHGTYELANIAKSTLIGAWLDEFGLEGDDLNESDLVSLTFVVGGMLNVIGSSDWQEGRAHPLERIWSSPIIAAALSSIPDLFEQAASRIR</sequence>
<name>A0A3N0IT83_9ACTN</name>
<dbReference type="AlphaFoldDB" id="A0A3N0IT83"/>
<dbReference type="Gene3D" id="1.10.357.10">
    <property type="entry name" value="Tetracycline Repressor, domain 2"/>
    <property type="match status" value="1"/>
</dbReference>
<dbReference type="EMBL" id="QICC01000107">
    <property type="protein sequence ID" value="RNM40097.1"/>
    <property type="molecule type" value="Genomic_DNA"/>
</dbReference>
<proteinExistence type="predicted"/>
<reference evidence="7" key="2">
    <citation type="submission" date="2018-05" db="EMBL/GenBank/DDBJ databases">
        <title>Genome Sequencing of selected type strains of the family Eggerthellaceae.</title>
        <authorList>
            <person name="Danylec N."/>
            <person name="Stoll D.A."/>
            <person name="Doetsch A."/>
            <person name="Huch M."/>
        </authorList>
    </citation>
    <scope>NUCLEOTIDE SEQUENCE [LARGE SCALE GENOMIC DNA]</scope>
    <source>
        <strain evidence="7">DSM 16107</strain>
    </source>
</reference>
<dbReference type="EMBL" id="PPTT01000004">
    <property type="protein sequence ID" value="RDB70704.1"/>
    <property type="molecule type" value="Genomic_DNA"/>
</dbReference>
<evidence type="ECO:0000256" key="1">
    <source>
        <dbReference type="ARBA" id="ARBA00023125"/>
    </source>
</evidence>
<comment type="caution">
    <text evidence="5">The sequence shown here is derived from an EMBL/GenBank/DDBJ whole genome shotgun (WGS) entry which is preliminary data.</text>
</comment>
<dbReference type="PROSITE" id="PS50977">
    <property type="entry name" value="HTH_TETR_2"/>
    <property type="match status" value="1"/>
</dbReference>
<feature type="domain" description="HTH tetR-type" evidence="3">
    <location>
        <begin position="11"/>
        <end position="71"/>
    </location>
</feature>
<keyword evidence="1 2" id="KW-0238">DNA-binding</keyword>
<protein>
    <recommendedName>
        <fullName evidence="3">HTH tetR-type domain-containing protein</fullName>
    </recommendedName>
</protein>
<dbReference type="OrthoDB" id="3193022at2"/>
<evidence type="ECO:0000256" key="2">
    <source>
        <dbReference type="PROSITE-ProRule" id="PRU00335"/>
    </source>
</evidence>
<dbReference type="Proteomes" id="UP000253817">
    <property type="component" value="Unassembled WGS sequence"/>
</dbReference>
<reference evidence="4 6" key="1">
    <citation type="journal article" date="2018" name="Elife">
        <title>Discovery and characterization of a prevalent human gut bacterial enzyme sufficient for the inactivation of a family of plant toxins.</title>
        <authorList>
            <person name="Koppel N."/>
            <person name="Bisanz J.E."/>
            <person name="Pandelia M.E."/>
            <person name="Turnbaugh P.J."/>
            <person name="Balskus E.P."/>
        </authorList>
    </citation>
    <scope>NUCLEOTIDE SEQUENCE [LARGE SCALE GENOMIC DNA]</scope>
    <source>
        <strain evidence="4 6">DSM 16107</strain>
    </source>
</reference>
<gene>
    <name evidence="4" type="ORF">C1876_03050</name>
    <name evidence="5" type="ORF">DMP09_15895</name>
</gene>
<evidence type="ECO:0000313" key="4">
    <source>
        <dbReference type="EMBL" id="RDB70704.1"/>
    </source>
</evidence>
<evidence type="ECO:0000313" key="6">
    <source>
        <dbReference type="Proteomes" id="UP000253817"/>
    </source>
</evidence>
<evidence type="ECO:0000313" key="7">
    <source>
        <dbReference type="Proteomes" id="UP000270112"/>
    </source>
</evidence>
<evidence type="ECO:0000313" key="5">
    <source>
        <dbReference type="EMBL" id="RNM40097.1"/>
    </source>
</evidence>